<sequence length="330" mass="37883">MSKIEYKVCVVTVTYGDRWKFLSQVLSQVQDLSHVTSVVIVNNASDYDVGNCISKISNEKYTLLNQETNLGSAGGYKKGIEYASRLDVDFIWLLDDDNLPAENCLEELLVKWQSIPGDSNKKALFCLREDRTQHIKIAQGEDPYRFYLVPNNFLGFSLSRLISNQIKKTRDRSKSGLALEDSKIPFAPYGGLLFHLSVIKEIGFPNETFYLYVDDTEFTYRITEKGGEIWLIPSCRIIDIDKSQGVGYKNRLLRSALLDNWNFRTYYHVRNMIYFNKKAIKNNYLFKVNKNIYLTGLYIISICSSKRKVFNALLEAVNDGLAGKLGKKEF</sequence>
<dbReference type="PANTHER" id="PTHR43179:SF12">
    <property type="entry name" value="GALACTOFURANOSYLTRANSFERASE GLFT2"/>
    <property type="match status" value="1"/>
</dbReference>
<evidence type="ECO:0000259" key="4">
    <source>
        <dbReference type="Pfam" id="PF00535"/>
    </source>
</evidence>
<organism evidence="5 6">
    <name type="scientific">Paradesertivirga mongoliensis</name>
    <dbReference type="NCBI Taxonomy" id="2100740"/>
    <lineage>
        <taxon>Bacteria</taxon>
        <taxon>Pseudomonadati</taxon>
        <taxon>Bacteroidota</taxon>
        <taxon>Sphingobacteriia</taxon>
        <taxon>Sphingobacteriales</taxon>
        <taxon>Sphingobacteriaceae</taxon>
        <taxon>Paradesertivirga</taxon>
    </lineage>
</organism>
<protein>
    <submittedName>
        <fullName evidence="5">Glycosyltransferase</fullName>
        <ecNumber evidence="5">2.4.-.-</ecNumber>
    </submittedName>
</protein>
<dbReference type="EC" id="2.4.-.-" evidence="5"/>
<dbReference type="SUPFAM" id="SSF53448">
    <property type="entry name" value="Nucleotide-diphospho-sugar transferases"/>
    <property type="match status" value="1"/>
</dbReference>
<comment type="caution">
    <text evidence="5">The sequence shown here is derived from an EMBL/GenBank/DDBJ whole genome shotgun (WGS) entry which is preliminary data.</text>
</comment>
<name>A0ABW4ZJN3_9SPHI</name>
<dbReference type="GO" id="GO:0016757">
    <property type="term" value="F:glycosyltransferase activity"/>
    <property type="evidence" value="ECO:0007669"/>
    <property type="project" value="UniProtKB-KW"/>
</dbReference>
<dbReference type="PANTHER" id="PTHR43179">
    <property type="entry name" value="RHAMNOSYLTRANSFERASE WBBL"/>
    <property type="match status" value="1"/>
</dbReference>
<evidence type="ECO:0000313" key="6">
    <source>
        <dbReference type="Proteomes" id="UP001597387"/>
    </source>
</evidence>
<accession>A0ABW4ZJN3</accession>
<evidence type="ECO:0000256" key="1">
    <source>
        <dbReference type="ARBA" id="ARBA00006739"/>
    </source>
</evidence>
<dbReference type="EMBL" id="JBHUHZ010000001">
    <property type="protein sequence ID" value="MFD2161832.1"/>
    <property type="molecule type" value="Genomic_DNA"/>
</dbReference>
<dbReference type="InterPro" id="IPR001173">
    <property type="entry name" value="Glyco_trans_2-like"/>
</dbReference>
<keyword evidence="2 5" id="KW-0328">Glycosyltransferase</keyword>
<dbReference type="Gene3D" id="3.90.550.10">
    <property type="entry name" value="Spore Coat Polysaccharide Biosynthesis Protein SpsA, Chain A"/>
    <property type="match status" value="1"/>
</dbReference>
<dbReference type="RefSeq" id="WP_255898472.1">
    <property type="nucleotide sequence ID" value="NZ_JAFMZO010000001.1"/>
</dbReference>
<proteinExistence type="inferred from homology"/>
<evidence type="ECO:0000256" key="2">
    <source>
        <dbReference type="ARBA" id="ARBA00022676"/>
    </source>
</evidence>
<feature type="domain" description="Glycosyltransferase 2-like" evidence="4">
    <location>
        <begin position="9"/>
        <end position="114"/>
    </location>
</feature>
<evidence type="ECO:0000256" key="3">
    <source>
        <dbReference type="ARBA" id="ARBA00022679"/>
    </source>
</evidence>
<reference evidence="6" key="1">
    <citation type="journal article" date="2019" name="Int. J. Syst. Evol. Microbiol.">
        <title>The Global Catalogue of Microorganisms (GCM) 10K type strain sequencing project: providing services to taxonomists for standard genome sequencing and annotation.</title>
        <authorList>
            <consortium name="The Broad Institute Genomics Platform"/>
            <consortium name="The Broad Institute Genome Sequencing Center for Infectious Disease"/>
            <person name="Wu L."/>
            <person name="Ma J."/>
        </authorList>
    </citation>
    <scope>NUCLEOTIDE SEQUENCE [LARGE SCALE GENOMIC DNA]</scope>
    <source>
        <strain evidence="6">KCTC 42217</strain>
    </source>
</reference>
<dbReference type="Pfam" id="PF00535">
    <property type="entry name" value="Glycos_transf_2"/>
    <property type="match status" value="1"/>
</dbReference>
<evidence type="ECO:0000313" key="5">
    <source>
        <dbReference type="EMBL" id="MFD2161832.1"/>
    </source>
</evidence>
<keyword evidence="6" id="KW-1185">Reference proteome</keyword>
<keyword evidence="3 5" id="KW-0808">Transferase</keyword>
<comment type="similarity">
    <text evidence="1">Belongs to the glycosyltransferase 2 family.</text>
</comment>
<gene>
    <name evidence="5" type="ORF">ACFSJU_05465</name>
</gene>
<dbReference type="Proteomes" id="UP001597387">
    <property type="component" value="Unassembled WGS sequence"/>
</dbReference>
<dbReference type="InterPro" id="IPR029044">
    <property type="entry name" value="Nucleotide-diphossugar_trans"/>
</dbReference>